<comment type="caution">
    <text evidence="1">The sequence shown here is derived from an EMBL/GenBank/DDBJ whole genome shotgun (WGS) entry which is preliminary data.</text>
</comment>
<proteinExistence type="predicted"/>
<gene>
    <name evidence="1" type="ORF">BDK61_4694</name>
</gene>
<evidence type="ECO:0000313" key="2">
    <source>
        <dbReference type="Proteomes" id="UP000268233"/>
    </source>
</evidence>
<evidence type="ECO:0000313" key="1">
    <source>
        <dbReference type="EMBL" id="RKS75153.1"/>
    </source>
</evidence>
<name>A0A495QQA1_9EURY</name>
<reference evidence="1 2" key="1">
    <citation type="submission" date="2018-10" db="EMBL/GenBank/DDBJ databases">
        <title>Genomic Encyclopedia of Archaeal and Bacterial Type Strains, Phase II (KMG-II): from individual species to whole genera.</title>
        <authorList>
            <person name="Goeker M."/>
        </authorList>
    </citation>
    <scope>NUCLEOTIDE SEQUENCE [LARGE SCALE GENOMIC DNA]</scope>
    <source>
        <strain evidence="1 2">DSM 11927</strain>
    </source>
</reference>
<dbReference type="EMBL" id="RBWW01000004">
    <property type="protein sequence ID" value="RKS75153.1"/>
    <property type="molecule type" value="Genomic_DNA"/>
</dbReference>
<accession>A0A495QQA1</accession>
<protein>
    <submittedName>
        <fullName evidence="1">Uncharacterized protein</fullName>
    </submittedName>
</protein>
<dbReference type="RefSeq" id="WP_121304823.1">
    <property type="nucleotide sequence ID" value="NZ_RBWW01000004.1"/>
</dbReference>
<keyword evidence="2" id="KW-1185">Reference proteome</keyword>
<organism evidence="1 2">
    <name type="scientific">Haloarcula quadrata</name>
    <dbReference type="NCBI Taxonomy" id="182779"/>
    <lineage>
        <taxon>Archaea</taxon>
        <taxon>Methanobacteriati</taxon>
        <taxon>Methanobacteriota</taxon>
        <taxon>Stenosarchaea group</taxon>
        <taxon>Halobacteria</taxon>
        <taxon>Halobacteriales</taxon>
        <taxon>Haloarculaceae</taxon>
        <taxon>Haloarcula</taxon>
    </lineage>
</organism>
<dbReference type="Proteomes" id="UP000268233">
    <property type="component" value="Unassembled WGS sequence"/>
</dbReference>
<sequence length="226" mass="23875">MTAWHTCTALQRDLLKAIADHDHYDREATADALQIAVETRREATLDDAHVTDALAELEANDLVTTTDGTYALTDRGHDAITQAARSLAIVTGHDLVATDGGTTIPSHTAAATQLDTALQAAEPALADEELERLAAVSTYPRNTDGFVVETHAEPAIRSHALDVIATTEDGEGAPAGDVLDTLAQEYGADRALTALLDLLVQGECYQPEPATLRRVDTDAGEPGGAR</sequence>
<dbReference type="AlphaFoldDB" id="A0A495QQA1"/>